<reference evidence="2" key="1">
    <citation type="journal article" date="2019" name="Int. J. Syst. Evol. Microbiol.">
        <title>The Global Catalogue of Microorganisms (GCM) 10K type strain sequencing project: providing services to taxonomists for standard genome sequencing and annotation.</title>
        <authorList>
            <consortium name="The Broad Institute Genomics Platform"/>
            <consortium name="The Broad Institute Genome Sequencing Center for Infectious Disease"/>
            <person name="Wu L."/>
            <person name="Ma J."/>
        </authorList>
    </citation>
    <scope>NUCLEOTIDE SEQUENCE [LARGE SCALE GENOMIC DNA]</scope>
    <source>
        <strain evidence="2">KCTC 22671</strain>
    </source>
</reference>
<dbReference type="EMBL" id="JBHUPC010000010">
    <property type="protein sequence ID" value="MFD2890951.1"/>
    <property type="molecule type" value="Genomic_DNA"/>
</dbReference>
<dbReference type="InterPro" id="IPR007433">
    <property type="entry name" value="DUF481"/>
</dbReference>
<dbReference type="RefSeq" id="WP_379810474.1">
    <property type="nucleotide sequence ID" value="NZ_JBHUPC010000010.1"/>
</dbReference>
<name>A0ABW5YIN6_9FLAO</name>
<sequence length="336" mass="38989">MKQIFTLIIICITSLTYAQKDTLVFKNKDVIVGEFKELKNNIITVKTSYSDADFKIEFDKVVSLQLENNYTIELINGTRLYGALKTNKYGQLIMHGVDNKDQLVELTEIVSMQKIHNRFFKRFKANFDLGFNLSRSNDTRQLTFAGGVTYLSDHWNHKLQYNLLHTYQENADNIDRIDWQFDSKNFLHNRWFIGASINFLSNSSQGLESRFTPGVGTGKYLFKNTKLYLLTGVGFVYNLEKYLDSNLNKKSTEGLITVQFNMFNFKNINFNTSINAYPSLSEKGRFRTDFNSYLKYDLPFDIYIKTGLQLNYDNQPAVSGFDTDYVFTTGIGWELK</sequence>
<organism evidence="1 2">
    <name type="scientific">Flavobacterium chuncheonense</name>
    <dbReference type="NCBI Taxonomy" id="2026653"/>
    <lineage>
        <taxon>Bacteria</taxon>
        <taxon>Pseudomonadati</taxon>
        <taxon>Bacteroidota</taxon>
        <taxon>Flavobacteriia</taxon>
        <taxon>Flavobacteriales</taxon>
        <taxon>Flavobacteriaceae</taxon>
        <taxon>Flavobacterium</taxon>
    </lineage>
</organism>
<gene>
    <name evidence="1" type="ORF">ACFS5J_02865</name>
</gene>
<dbReference type="Proteomes" id="UP001597534">
    <property type="component" value="Unassembled WGS sequence"/>
</dbReference>
<dbReference type="Pfam" id="PF04338">
    <property type="entry name" value="DUF481"/>
    <property type="match status" value="1"/>
</dbReference>
<proteinExistence type="predicted"/>
<evidence type="ECO:0000313" key="1">
    <source>
        <dbReference type="EMBL" id="MFD2890951.1"/>
    </source>
</evidence>
<keyword evidence="2" id="KW-1185">Reference proteome</keyword>
<evidence type="ECO:0000313" key="2">
    <source>
        <dbReference type="Proteomes" id="UP001597534"/>
    </source>
</evidence>
<protein>
    <submittedName>
        <fullName evidence="1">DUF481 domain-containing protein</fullName>
    </submittedName>
</protein>
<accession>A0ABW5YIN6</accession>
<comment type="caution">
    <text evidence="1">The sequence shown here is derived from an EMBL/GenBank/DDBJ whole genome shotgun (WGS) entry which is preliminary data.</text>
</comment>